<comment type="similarity">
    <text evidence="2 12">Belongs to the ATPase protein 8 family.</text>
</comment>
<dbReference type="InterPro" id="IPR001421">
    <property type="entry name" value="ATP8_metazoa"/>
</dbReference>
<comment type="subunit">
    <text evidence="3">F-type ATPases have 2 components, CF(1) - the catalytic core - and CF(0) - the membrane proton channel.</text>
</comment>
<dbReference type="EMBL" id="AP014656">
    <property type="protein sequence ID" value="BAT57236.1"/>
    <property type="molecule type" value="Genomic_DNA"/>
</dbReference>
<dbReference type="AlphaFoldDB" id="A0A0S3PNB2"/>
<dbReference type="GO" id="GO:0031966">
    <property type="term" value="C:mitochondrial membrane"/>
    <property type="evidence" value="ECO:0007669"/>
    <property type="project" value="UniProtKB-SubCell"/>
</dbReference>
<evidence type="ECO:0000256" key="1">
    <source>
        <dbReference type="ARBA" id="ARBA00004304"/>
    </source>
</evidence>
<evidence type="ECO:0000256" key="8">
    <source>
        <dbReference type="ARBA" id="ARBA00022989"/>
    </source>
</evidence>
<accession>A0A0S3PNB2</accession>
<keyword evidence="7 12" id="KW-0375">Hydrogen ion transport</keyword>
<protein>
    <recommendedName>
        <fullName evidence="12">ATP synthase complex subunit 8</fullName>
    </recommendedName>
</protein>
<evidence type="ECO:0000256" key="3">
    <source>
        <dbReference type="ARBA" id="ARBA00011291"/>
    </source>
</evidence>
<dbReference type="Pfam" id="PF00895">
    <property type="entry name" value="ATP-synt_8"/>
    <property type="match status" value="1"/>
</dbReference>
<name>A0A0S3PNB2_9CRUS</name>
<keyword evidence="8 13" id="KW-1133">Transmembrane helix</keyword>
<comment type="subcellular location">
    <subcellularLocation>
        <location evidence="1 12">Mitochondrion membrane</location>
        <topology evidence="1 12">Single-pass membrane protein</topology>
    </subcellularLocation>
</comment>
<organism evidence="14">
    <name type="scientific">Fabaeformiscandona kushiroensis</name>
    <dbReference type="NCBI Taxonomy" id="1564202"/>
    <lineage>
        <taxon>Eukaryota</taxon>
        <taxon>Metazoa</taxon>
        <taxon>Ecdysozoa</taxon>
        <taxon>Arthropoda</taxon>
        <taxon>Crustacea</taxon>
        <taxon>Oligostraca</taxon>
        <taxon>Ostracoda</taxon>
        <taxon>Podocopa</taxon>
        <taxon>Podocopida</taxon>
        <taxon>Cypridocopina</taxon>
        <taxon>Cypridoidea</taxon>
        <taxon>Candonidae</taxon>
        <taxon>Fabaeformiscandona</taxon>
    </lineage>
</organism>
<keyword evidence="9 12" id="KW-0406">Ion transport</keyword>
<evidence type="ECO:0000256" key="2">
    <source>
        <dbReference type="ARBA" id="ARBA00008892"/>
    </source>
</evidence>
<evidence type="ECO:0000256" key="11">
    <source>
        <dbReference type="ARBA" id="ARBA00023136"/>
    </source>
</evidence>
<keyword evidence="11 13" id="KW-0472">Membrane</keyword>
<evidence type="ECO:0000256" key="4">
    <source>
        <dbReference type="ARBA" id="ARBA00022448"/>
    </source>
</evidence>
<keyword evidence="4 12" id="KW-0813">Transport</keyword>
<evidence type="ECO:0000256" key="6">
    <source>
        <dbReference type="ARBA" id="ARBA00022692"/>
    </source>
</evidence>
<evidence type="ECO:0000313" key="14">
    <source>
        <dbReference type="EMBL" id="BAT57236.1"/>
    </source>
</evidence>
<dbReference type="GO" id="GO:0015986">
    <property type="term" value="P:proton motive force-driven ATP synthesis"/>
    <property type="evidence" value="ECO:0007669"/>
    <property type="project" value="InterPro"/>
</dbReference>
<geneLocation type="mitochondrion" evidence="14"/>
<keyword evidence="6 12" id="KW-0812">Transmembrane</keyword>
<evidence type="ECO:0000256" key="5">
    <source>
        <dbReference type="ARBA" id="ARBA00022547"/>
    </source>
</evidence>
<evidence type="ECO:0000256" key="12">
    <source>
        <dbReference type="RuleBase" id="RU003661"/>
    </source>
</evidence>
<evidence type="ECO:0000256" key="13">
    <source>
        <dbReference type="SAM" id="Phobius"/>
    </source>
</evidence>
<dbReference type="GO" id="GO:0045259">
    <property type="term" value="C:proton-transporting ATP synthase complex"/>
    <property type="evidence" value="ECO:0007669"/>
    <property type="project" value="UniProtKB-KW"/>
</dbReference>
<reference evidence="14" key="1">
    <citation type="journal article" date="2015" name="Biodivers Data J">
        <title>Description of a species of Fabaeformiscandona (Ostracoda, Crustacea) from Kushiro Marsh, Hokkaido, Japan, with the nearly complete mitochondrial genomic sequence.</title>
        <authorList>
            <person name="Hiruta S.F."/>
            <person name="Hiruta S."/>
        </authorList>
    </citation>
    <scope>NUCLEOTIDE SEQUENCE</scope>
</reference>
<keyword evidence="5 12" id="KW-0138">CF(0)</keyword>
<sequence length="53" mass="6278">MPQMHPLLWTFLFSFSLICLAFTFTILFFSASKISPQKNSAKKPQLKNLNWKW</sequence>
<feature type="transmembrane region" description="Helical" evidence="13">
    <location>
        <begin position="6"/>
        <end position="29"/>
    </location>
</feature>
<evidence type="ECO:0000256" key="10">
    <source>
        <dbReference type="ARBA" id="ARBA00023128"/>
    </source>
</evidence>
<gene>
    <name evidence="14" type="primary">ATPase 8</name>
</gene>
<evidence type="ECO:0000256" key="9">
    <source>
        <dbReference type="ARBA" id="ARBA00023065"/>
    </source>
</evidence>
<proteinExistence type="inferred from homology"/>
<evidence type="ECO:0000256" key="7">
    <source>
        <dbReference type="ARBA" id="ARBA00022781"/>
    </source>
</evidence>
<dbReference type="GO" id="GO:0015078">
    <property type="term" value="F:proton transmembrane transporter activity"/>
    <property type="evidence" value="ECO:0007669"/>
    <property type="project" value="InterPro"/>
</dbReference>
<keyword evidence="10 12" id="KW-0496">Mitochondrion</keyword>